<accession>A0A934U2E0</accession>
<feature type="chain" id="PRO_5036748557" evidence="4">
    <location>
        <begin position="20"/>
        <end position="429"/>
    </location>
</feature>
<proteinExistence type="inferred from homology"/>
<evidence type="ECO:0000313" key="5">
    <source>
        <dbReference type="EMBL" id="MBK6087567.1"/>
    </source>
</evidence>
<dbReference type="InterPro" id="IPR006059">
    <property type="entry name" value="SBP"/>
</dbReference>
<keyword evidence="3 4" id="KW-0732">Signal</keyword>
<dbReference type="PANTHER" id="PTHR30061:SF50">
    <property type="entry name" value="MALTOSE_MALTODEXTRIN-BINDING PERIPLASMIC PROTEIN"/>
    <property type="match status" value="1"/>
</dbReference>
<dbReference type="GO" id="GO:0015768">
    <property type="term" value="P:maltose transport"/>
    <property type="evidence" value="ECO:0007669"/>
    <property type="project" value="TreeGrafter"/>
</dbReference>
<keyword evidence="2" id="KW-0813">Transport</keyword>
<comment type="caution">
    <text evidence="5">The sequence shown here is derived from an EMBL/GenBank/DDBJ whole genome shotgun (WGS) entry which is preliminary data.</text>
</comment>
<dbReference type="PANTHER" id="PTHR30061">
    <property type="entry name" value="MALTOSE-BINDING PERIPLASMIC PROTEIN"/>
    <property type="match status" value="1"/>
</dbReference>
<dbReference type="AlphaFoldDB" id="A0A934U2E0"/>
<dbReference type="EMBL" id="JAEQMG010000040">
    <property type="protein sequence ID" value="MBK6087567.1"/>
    <property type="molecule type" value="Genomic_DNA"/>
</dbReference>
<evidence type="ECO:0000256" key="1">
    <source>
        <dbReference type="ARBA" id="ARBA00008520"/>
    </source>
</evidence>
<evidence type="ECO:0000256" key="4">
    <source>
        <dbReference type="SAM" id="SignalP"/>
    </source>
</evidence>
<sequence length="429" mass="46152">MKKIIALLLAVMMLASVLAACGGNNNGGSNGGAAKGDVFQGEDNVTLLVWAPEAAVELTQQLCEEFKSEHSDKNITIDVKPQEEGDVAAQILNDPSVAGDVFSFACDQMNRLDKSKVLDPVPKAEDNLGIDYVSEVKGRDSEASVEAATMKGELLAYPETGENGYYLVYDKSVVSDEDAKTFEGVLEACRKAGKKFNMDAGNGFYSCMFMFTGGLEIQGLNDEGVQQFNSYDEEKVVDSLEAFANLFHEYSDIFQSDNVDKTGSGMAQNPRSVAAGIDGSWNAATVKSKLGDDYGAAKLPTINIKGTDTQIISMSGYKLIGVNAQSKAPYTAHALANYLAGEKCQLARAEKLSWSPSNKVAVESDTVKANLGSMACLEQAKFALPQVNIADTFWAPMGTLGNYLVKTKDITRDGIKTEFNKTITNIKDE</sequence>
<dbReference type="Gene3D" id="3.40.190.10">
    <property type="entry name" value="Periplasmic binding protein-like II"/>
    <property type="match status" value="2"/>
</dbReference>
<name>A0A934U2E0_9FIRM</name>
<reference evidence="5" key="1">
    <citation type="submission" date="2021-01" db="EMBL/GenBank/DDBJ databases">
        <title>Genome public.</title>
        <authorList>
            <person name="Liu C."/>
            <person name="Sun Q."/>
        </authorList>
    </citation>
    <scope>NUCLEOTIDE SEQUENCE</scope>
    <source>
        <strain evidence="5">M6</strain>
    </source>
</reference>
<dbReference type="GO" id="GO:0042956">
    <property type="term" value="P:maltodextrin transmembrane transport"/>
    <property type="evidence" value="ECO:0007669"/>
    <property type="project" value="TreeGrafter"/>
</dbReference>
<organism evidence="5 6">
    <name type="scientific">Ruminococcus difficilis</name>
    <dbReference type="NCBI Taxonomy" id="2763069"/>
    <lineage>
        <taxon>Bacteria</taxon>
        <taxon>Bacillati</taxon>
        <taxon>Bacillota</taxon>
        <taxon>Clostridia</taxon>
        <taxon>Eubacteriales</taxon>
        <taxon>Oscillospiraceae</taxon>
        <taxon>Ruminococcus</taxon>
    </lineage>
</organism>
<evidence type="ECO:0000313" key="6">
    <source>
        <dbReference type="Proteomes" id="UP000633365"/>
    </source>
</evidence>
<dbReference type="RefSeq" id="WP_201426873.1">
    <property type="nucleotide sequence ID" value="NZ_JAEQMG010000040.1"/>
</dbReference>
<comment type="similarity">
    <text evidence="1">Belongs to the bacterial solute-binding protein 1 family.</text>
</comment>
<feature type="signal peptide" evidence="4">
    <location>
        <begin position="1"/>
        <end position="19"/>
    </location>
</feature>
<evidence type="ECO:0000256" key="2">
    <source>
        <dbReference type="ARBA" id="ARBA00022448"/>
    </source>
</evidence>
<evidence type="ECO:0000256" key="3">
    <source>
        <dbReference type="ARBA" id="ARBA00022729"/>
    </source>
</evidence>
<protein>
    <submittedName>
        <fullName evidence="5">Extracellular solute-binding protein</fullName>
    </submittedName>
</protein>
<dbReference type="GO" id="GO:0055052">
    <property type="term" value="C:ATP-binding cassette (ABC) transporter complex, substrate-binding subunit-containing"/>
    <property type="evidence" value="ECO:0007669"/>
    <property type="project" value="TreeGrafter"/>
</dbReference>
<gene>
    <name evidence="5" type="ORF">JKK62_02700</name>
</gene>
<keyword evidence="6" id="KW-1185">Reference proteome</keyword>
<dbReference type="PROSITE" id="PS51257">
    <property type="entry name" value="PROKAR_LIPOPROTEIN"/>
    <property type="match status" value="1"/>
</dbReference>
<dbReference type="Proteomes" id="UP000633365">
    <property type="component" value="Unassembled WGS sequence"/>
</dbReference>
<dbReference type="GO" id="GO:1901982">
    <property type="term" value="F:maltose binding"/>
    <property type="evidence" value="ECO:0007669"/>
    <property type="project" value="TreeGrafter"/>
</dbReference>
<dbReference type="Pfam" id="PF13416">
    <property type="entry name" value="SBP_bac_8"/>
    <property type="match status" value="1"/>
</dbReference>
<dbReference type="SUPFAM" id="SSF53850">
    <property type="entry name" value="Periplasmic binding protein-like II"/>
    <property type="match status" value="1"/>
</dbReference>